<dbReference type="Proteomes" id="UP000790347">
    <property type="component" value="Unassembled WGS sequence"/>
</dbReference>
<evidence type="ECO:0000256" key="1">
    <source>
        <dbReference type="ARBA" id="ARBA00004175"/>
    </source>
</evidence>
<dbReference type="Pfam" id="PF11904">
    <property type="entry name" value="ANKRD13_C"/>
    <property type="match status" value="1"/>
</dbReference>
<evidence type="ECO:0000256" key="6">
    <source>
        <dbReference type="ARBA" id="ARBA00023028"/>
    </source>
</evidence>
<evidence type="ECO:0000256" key="4">
    <source>
        <dbReference type="ARBA" id="ARBA00022537"/>
    </source>
</evidence>
<evidence type="ECO:0000256" key="9">
    <source>
        <dbReference type="PROSITE-ProRule" id="PRU00023"/>
    </source>
</evidence>
<feature type="region of interest" description="Disordered" evidence="10">
    <location>
        <begin position="703"/>
        <end position="765"/>
    </location>
</feature>
<reference evidence="12" key="1">
    <citation type="submission" date="2013-05" db="EMBL/GenBank/DDBJ databases">
        <authorList>
            <person name="Yim A.K.Y."/>
            <person name="Chan T.F."/>
            <person name="Ji K.M."/>
            <person name="Liu X.Y."/>
            <person name="Zhou J.W."/>
            <person name="Li R.Q."/>
            <person name="Yang K.Y."/>
            <person name="Li J."/>
            <person name="Li M."/>
            <person name="Law P.T.W."/>
            <person name="Wu Y.L."/>
            <person name="Cai Z.L."/>
            <person name="Qin H."/>
            <person name="Bao Y."/>
            <person name="Leung R.K.K."/>
            <person name="Ng P.K.S."/>
            <person name="Zou J."/>
            <person name="Zhong X.J."/>
            <person name="Ran P.X."/>
            <person name="Zhong N.S."/>
            <person name="Liu Z.G."/>
            <person name="Tsui S.K.W."/>
        </authorList>
    </citation>
    <scope>NUCLEOTIDE SEQUENCE</scope>
    <source>
        <strain evidence="12">Derf</strain>
        <tissue evidence="12">Whole organism</tissue>
    </source>
</reference>
<dbReference type="GO" id="GO:0006887">
    <property type="term" value="P:exocytosis"/>
    <property type="evidence" value="ECO:0007669"/>
    <property type="project" value="UniProtKB-KW"/>
</dbReference>
<evidence type="ECO:0000256" key="8">
    <source>
        <dbReference type="ARBA" id="ARBA00023298"/>
    </source>
</evidence>
<keyword evidence="5" id="KW-0677">Repeat</keyword>
<evidence type="ECO:0000256" key="5">
    <source>
        <dbReference type="ARBA" id="ARBA00022737"/>
    </source>
</evidence>
<accession>A0A922I3F1</accession>
<keyword evidence="13" id="KW-1185">Reference proteome</keyword>
<dbReference type="GO" id="GO:0044218">
    <property type="term" value="C:other organism cell membrane"/>
    <property type="evidence" value="ECO:0007669"/>
    <property type="project" value="UniProtKB-KW"/>
</dbReference>
<evidence type="ECO:0000256" key="7">
    <source>
        <dbReference type="ARBA" id="ARBA00023136"/>
    </source>
</evidence>
<keyword evidence="6" id="KW-0800">Toxin</keyword>
<dbReference type="GO" id="GO:0012505">
    <property type="term" value="C:endomembrane system"/>
    <property type="evidence" value="ECO:0007669"/>
    <property type="project" value="UniProtKB-SubCell"/>
</dbReference>
<organism evidence="12 13">
    <name type="scientific">Dermatophagoides farinae</name>
    <name type="common">American house dust mite</name>
    <dbReference type="NCBI Taxonomy" id="6954"/>
    <lineage>
        <taxon>Eukaryota</taxon>
        <taxon>Metazoa</taxon>
        <taxon>Ecdysozoa</taxon>
        <taxon>Arthropoda</taxon>
        <taxon>Chelicerata</taxon>
        <taxon>Arachnida</taxon>
        <taxon>Acari</taxon>
        <taxon>Acariformes</taxon>
        <taxon>Sarcoptiformes</taxon>
        <taxon>Astigmata</taxon>
        <taxon>Psoroptidia</taxon>
        <taxon>Analgoidea</taxon>
        <taxon>Pyroglyphidae</taxon>
        <taxon>Dermatophagoidinae</taxon>
        <taxon>Dermatophagoides</taxon>
    </lineage>
</organism>
<evidence type="ECO:0000256" key="2">
    <source>
        <dbReference type="ARBA" id="ARBA00004308"/>
    </source>
</evidence>
<dbReference type="GO" id="GO:0005737">
    <property type="term" value="C:cytoplasm"/>
    <property type="evidence" value="ECO:0007669"/>
    <property type="project" value="TreeGrafter"/>
</dbReference>
<feature type="compositionally biased region" description="Basic and acidic residues" evidence="10">
    <location>
        <begin position="737"/>
        <end position="751"/>
    </location>
</feature>
<sequence>MLTEDDIQQRYPLHTFVWKNSHSQLKDYLSLHSKDVNLEQKDIRSRTPLMLAAALDHKECVRILLDHNALVNVTDHTGFNVLHEAVTTADPKLIRDVYLRKELQRINSIRVDGIPRLLSKICDTTDFYLEMKWEFTSWIPLISQLCPSDTYRIYKRGSKVRVDSTLIGIDEVTNEATIDWQRGNTSLILSGSENGCTFIEIDHNKRSVHKRAMEIIRPDEVHDLLGITEDQIADRLTQPIKTMYIDSEKVNFERAKSGFIGFRTDRVDQFNGYECKVYLAQNVEFITKTRIEHLTQEDKMRYKKMKDSSSLASFRSIVGIHEQNIPNPFENDEVYNSNPELRRNPYRLSLLDYFNLTPDDPRDIGSPRETNIKKQYFKANIWMSDDFPLSLKEQILPIVDMVATYSSHFAKLRDFITGKLPTGFPVKIEIPLFHLLNAKITFGNVFAQDSPVDGVSMSCFPDKSTINPGKEDFISPSSSSSNNHRNGKCTVDEKCFEPPEDYQILGNNSIFSMMSLDNHSENSAIHDDEDDDEYIKYILNQYNAKKTSSSTNDKCHIMDANKANQDQQKKLKTEPELSIMEALSYDSEKDLQKAIQLSLMEYNQQKDREAHVQSLALQSPSVNQIHANGSIVKSKKATGTKSIGNSSQIKCKEDSVLMIDDKIMKDVEDRCSITSSLSSYQSCDNNNENNDSNENIVPSAANNFINNGTHRRDKNESEVENVEEDEEKQLIQLTMEQSKRDHDEYERRRQMEEDEIIYKSNSNKI</sequence>
<dbReference type="GO" id="GO:0044231">
    <property type="term" value="C:host cell presynaptic membrane"/>
    <property type="evidence" value="ECO:0007669"/>
    <property type="project" value="UniProtKB-KW"/>
</dbReference>
<dbReference type="Pfam" id="PF12796">
    <property type="entry name" value="Ank_2"/>
    <property type="match status" value="1"/>
</dbReference>
<dbReference type="PANTHER" id="PTHR12447:SF31">
    <property type="entry name" value="LD31969P"/>
    <property type="match status" value="1"/>
</dbReference>
<dbReference type="SUPFAM" id="SSF48403">
    <property type="entry name" value="Ankyrin repeat"/>
    <property type="match status" value="1"/>
</dbReference>
<keyword evidence="4" id="KW-1052">Target cell membrane</keyword>
<dbReference type="InterPro" id="IPR021832">
    <property type="entry name" value="ANKRD13"/>
</dbReference>
<evidence type="ECO:0000256" key="3">
    <source>
        <dbReference type="ARBA" id="ARBA00022483"/>
    </source>
</evidence>
<dbReference type="PANTHER" id="PTHR12447">
    <property type="entry name" value="ANKYRIN REPEAT DOMAIN-CONTAINING PROTEIN 13"/>
    <property type="match status" value="1"/>
</dbReference>
<dbReference type="InterPro" id="IPR055285">
    <property type="entry name" value="ANKRD13_C"/>
</dbReference>
<comment type="caution">
    <text evidence="12">The sequence shown here is derived from an EMBL/GenBank/DDBJ whole genome shotgun (WGS) entry which is preliminary data.</text>
</comment>
<protein>
    <submittedName>
        <fullName evidence="12">Ankyrin repeat domain-containing protein 13D</fullName>
    </submittedName>
</protein>
<dbReference type="EMBL" id="ASGP02000003">
    <property type="protein sequence ID" value="KAH9516695.1"/>
    <property type="molecule type" value="Genomic_DNA"/>
</dbReference>
<feature type="domain" description="Ankyrin repeat" evidence="11">
    <location>
        <begin position="161"/>
        <end position="503"/>
    </location>
</feature>
<dbReference type="InterPro" id="IPR002110">
    <property type="entry name" value="Ankyrin_rpt"/>
</dbReference>
<keyword evidence="3" id="KW-0268">Exocytosis</keyword>
<keyword evidence="7" id="KW-0472">Membrane</keyword>
<reference evidence="12" key="2">
    <citation type="journal article" date="2022" name="Res Sq">
        <title>Comparative Genomics Reveals Insights into the Divergent Evolution of Astigmatic Mites and Household Pest Adaptations.</title>
        <authorList>
            <person name="Xiong Q."/>
            <person name="Wan A.T.-Y."/>
            <person name="Liu X.-Y."/>
            <person name="Fung C.S.-H."/>
            <person name="Xiao X."/>
            <person name="Malainual N."/>
            <person name="Hou J."/>
            <person name="Wang L."/>
            <person name="Wang M."/>
            <person name="Yang K."/>
            <person name="Cui Y."/>
            <person name="Leung E."/>
            <person name="Nong W."/>
            <person name="Shin S.-K."/>
            <person name="Au S."/>
            <person name="Jeong K.Y."/>
            <person name="Chew F.T."/>
            <person name="Hui J."/>
            <person name="Leung T.F."/>
            <person name="Tungtrongchitr A."/>
            <person name="Zhong N."/>
            <person name="Liu Z."/>
            <person name="Tsui S."/>
        </authorList>
    </citation>
    <scope>NUCLEOTIDE SEQUENCE</scope>
    <source>
        <strain evidence="12">Derf</strain>
        <tissue evidence="12">Whole organism</tissue>
    </source>
</reference>
<keyword evidence="6" id="KW-0528">Neurotoxin</keyword>
<feature type="compositionally biased region" description="Acidic residues" evidence="10">
    <location>
        <begin position="718"/>
        <end position="727"/>
    </location>
</feature>
<keyword evidence="9" id="KW-0040">ANK repeat</keyword>
<dbReference type="InterPro" id="IPR036770">
    <property type="entry name" value="Ankyrin_rpt-contain_sf"/>
</dbReference>
<keyword evidence="6" id="KW-0638">Presynaptic neurotoxin</keyword>
<dbReference type="PROSITE" id="PS50088">
    <property type="entry name" value="ANK_REPEAT"/>
    <property type="match status" value="1"/>
</dbReference>
<proteinExistence type="predicted"/>
<dbReference type="Gene3D" id="1.25.40.20">
    <property type="entry name" value="Ankyrin repeat-containing domain"/>
    <property type="match status" value="1"/>
</dbReference>
<dbReference type="AlphaFoldDB" id="A0A922I3F1"/>
<feature type="repeat" description="ANK" evidence="9">
    <location>
        <begin position="44"/>
        <end position="76"/>
    </location>
</feature>
<dbReference type="SMART" id="SM00248">
    <property type="entry name" value="ANK"/>
    <property type="match status" value="1"/>
</dbReference>
<evidence type="ECO:0000259" key="11">
    <source>
        <dbReference type="Pfam" id="PF11904"/>
    </source>
</evidence>
<dbReference type="PROSITE" id="PS50297">
    <property type="entry name" value="ANK_REP_REGION"/>
    <property type="match status" value="1"/>
</dbReference>
<evidence type="ECO:0000313" key="13">
    <source>
        <dbReference type="Proteomes" id="UP000790347"/>
    </source>
</evidence>
<name>A0A922I3F1_DERFA</name>
<evidence type="ECO:0000313" key="12">
    <source>
        <dbReference type="EMBL" id="KAH9516695.1"/>
    </source>
</evidence>
<gene>
    <name evidence="12" type="primary">ANKRD13D</name>
    <name evidence="12" type="ORF">DERF_007420</name>
</gene>
<comment type="subcellular location">
    <subcellularLocation>
        <location evidence="2">Endomembrane system</location>
    </subcellularLocation>
    <subcellularLocation>
        <location evidence="1">Target cell membrane</location>
    </subcellularLocation>
</comment>
<keyword evidence="8" id="KW-1053">Target membrane</keyword>
<evidence type="ECO:0000256" key="10">
    <source>
        <dbReference type="SAM" id="MobiDB-lite"/>
    </source>
</evidence>